<dbReference type="EMBL" id="FOSK01000004">
    <property type="protein sequence ID" value="SFK36489.1"/>
    <property type="molecule type" value="Genomic_DNA"/>
</dbReference>
<evidence type="ECO:0000313" key="2">
    <source>
        <dbReference type="Proteomes" id="UP000199598"/>
    </source>
</evidence>
<evidence type="ECO:0000313" key="1">
    <source>
        <dbReference type="EMBL" id="SFK36489.1"/>
    </source>
</evidence>
<organism evidence="1 2">
    <name type="scientific">Pseudovibrio ascidiaceicola</name>
    <dbReference type="NCBI Taxonomy" id="285279"/>
    <lineage>
        <taxon>Bacteria</taxon>
        <taxon>Pseudomonadati</taxon>
        <taxon>Pseudomonadota</taxon>
        <taxon>Alphaproteobacteria</taxon>
        <taxon>Hyphomicrobiales</taxon>
        <taxon>Stappiaceae</taxon>
        <taxon>Pseudovibrio</taxon>
    </lineage>
</organism>
<accession>A0A1I3YYQ8</accession>
<dbReference type="RefSeq" id="WP_244527156.1">
    <property type="nucleotide sequence ID" value="NZ_FOSK01000004.1"/>
</dbReference>
<gene>
    <name evidence="1" type="ORF">SAMN04488518_104288</name>
</gene>
<sequence length="47" mass="5084">MNDKNSIAIAAGCIDAPTNLGIGKHIFVKDKGDYYEITDGAPQIEKF</sequence>
<comment type="caution">
    <text evidence="1">The sequence shown here is derived from an EMBL/GenBank/DDBJ whole genome shotgun (WGS) entry which is preliminary data.</text>
</comment>
<keyword evidence="2" id="KW-1185">Reference proteome</keyword>
<dbReference type="Proteomes" id="UP000199598">
    <property type="component" value="Unassembled WGS sequence"/>
</dbReference>
<reference evidence="1 2" key="1">
    <citation type="submission" date="2016-10" db="EMBL/GenBank/DDBJ databases">
        <authorList>
            <person name="Varghese N."/>
            <person name="Submissions S."/>
        </authorList>
    </citation>
    <scope>NUCLEOTIDE SEQUENCE [LARGE SCALE GENOMIC DNA]</scope>
    <source>
        <strain evidence="1 2">DSM 16392</strain>
    </source>
</reference>
<dbReference type="InterPro" id="IPR011057">
    <property type="entry name" value="Mss4-like_sf"/>
</dbReference>
<name>A0A1I3YYQ8_9HYPH</name>
<protein>
    <submittedName>
        <fullName evidence="1">Uncharacterized protein</fullName>
    </submittedName>
</protein>
<proteinExistence type="predicted"/>
<dbReference type="SUPFAM" id="SSF51316">
    <property type="entry name" value="Mss4-like"/>
    <property type="match status" value="1"/>
</dbReference>